<dbReference type="GO" id="GO:0016301">
    <property type="term" value="F:kinase activity"/>
    <property type="evidence" value="ECO:0007669"/>
    <property type="project" value="UniProtKB-KW"/>
</dbReference>
<keyword evidence="6 7" id="KW-0067">ATP-binding</keyword>
<accession>A0ABZ2LN81</accession>
<keyword evidence="5 10" id="KW-0418">Kinase</keyword>
<keyword evidence="8" id="KW-0472">Membrane</keyword>
<reference evidence="10" key="1">
    <citation type="submission" date="2021-12" db="EMBL/GenBank/DDBJ databases">
        <title>Discovery of the Pendulisporaceae a myxobacterial family with distinct sporulation behavior and unique specialized metabolism.</title>
        <authorList>
            <person name="Garcia R."/>
            <person name="Popoff A."/>
            <person name="Bader C.D."/>
            <person name="Loehr J."/>
            <person name="Walesch S."/>
            <person name="Walt C."/>
            <person name="Boldt J."/>
            <person name="Bunk B."/>
            <person name="Haeckl F.J.F.P.J."/>
            <person name="Gunesch A.P."/>
            <person name="Birkelbach J."/>
            <person name="Nuebel U."/>
            <person name="Pietschmann T."/>
            <person name="Bach T."/>
            <person name="Mueller R."/>
        </authorList>
    </citation>
    <scope>NUCLEOTIDE SEQUENCE</scope>
    <source>
        <strain evidence="10">MSr11367</strain>
    </source>
</reference>
<evidence type="ECO:0000256" key="5">
    <source>
        <dbReference type="ARBA" id="ARBA00022777"/>
    </source>
</evidence>
<evidence type="ECO:0000259" key="9">
    <source>
        <dbReference type="PROSITE" id="PS50011"/>
    </source>
</evidence>
<evidence type="ECO:0000256" key="3">
    <source>
        <dbReference type="ARBA" id="ARBA00022679"/>
    </source>
</evidence>
<organism evidence="10 11">
    <name type="scientific">Pendulispora rubella</name>
    <dbReference type="NCBI Taxonomy" id="2741070"/>
    <lineage>
        <taxon>Bacteria</taxon>
        <taxon>Pseudomonadati</taxon>
        <taxon>Myxococcota</taxon>
        <taxon>Myxococcia</taxon>
        <taxon>Myxococcales</taxon>
        <taxon>Sorangiineae</taxon>
        <taxon>Pendulisporaceae</taxon>
        <taxon>Pendulispora</taxon>
    </lineage>
</organism>
<dbReference type="Gene3D" id="1.25.40.10">
    <property type="entry name" value="Tetratricopeptide repeat domain"/>
    <property type="match status" value="1"/>
</dbReference>
<dbReference type="PROSITE" id="PS00108">
    <property type="entry name" value="PROTEIN_KINASE_ST"/>
    <property type="match status" value="1"/>
</dbReference>
<dbReference type="InterPro" id="IPR008271">
    <property type="entry name" value="Ser/Thr_kinase_AS"/>
</dbReference>
<name>A0ABZ2LN81_9BACT</name>
<dbReference type="InterPro" id="IPR000719">
    <property type="entry name" value="Prot_kinase_dom"/>
</dbReference>
<evidence type="ECO:0000256" key="6">
    <source>
        <dbReference type="ARBA" id="ARBA00022840"/>
    </source>
</evidence>
<dbReference type="PANTHER" id="PTHR43671:SF13">
    <property type="entry name" value="SERINE_THREONINE-PROTEIN KINASE NEK2"/>
    <property type="match status" value="1"/>
</dbReference>
<dbReference type="InterPro" id="IPR011990">
    <property type="entry name" value="TPR-like_helical_dom_sf"/>
</dbReference>
<sequence>MSTVTPVTVVPEESQDGVAVHASIDDLKIGIRILNVRLDRLLERTADWGLYLGDDEERLHLVLMAVGTSKEALEHCLSGPAAEGKVIERATFRSLHVAVLVVDEQHCIRFAGQLESLQEARDKSSTLPSQRNGVLVHDSLFAARYRVGAVLGRGATGEVYRAHDQTLQRAVALKILRLDERETHAHREEAKRRLLREARVVSALKHPHIVELYDASENAGLPYLVLELCEGGNLRKAMMAPATQEERERWVTEIAQALACAHDQGIVHRDIKPENILLTTDRLVKVADFGIAKAKERRDAPNTTLGIVGTPPYMAPEQLIGSAVDGRADQYAWGLVAYELLTKRHPRLRESTSPPANNDQGLPPNLSHVLARAMTTDPAGRYSDFHELLSELRPAPQRTKRRFALAAMALIAASSIISIAWTIWRHPADTSARSAPPAIVPSANSADGHASLFAAPPETVRAEARTSYEAAIQLWKDASPQEALDALQRTTELDPSFAQAHLLYALLDQVTPSARQHHQLAAQYRTKLSRRQLDLLEALTPSLQDPMDLEETRTRLEHLEASVPQDPDISLFIASRYLEGWNGKRALPAAERAIGVVQPARPIARLMRARALAKLDRFDEARAEYRDCISSSLSATGCLRWHARLEAGAGRCQDVERLGRRLMAAAPNNPDGYYFLAGGLAGQSAASSAMRDALNPRWQLAPQDERPWLRLEETFYIQVISGAFDDAERTLTEWEAEAQHFTDAEHHGMPAGQRLLLNLELGRKSRVATLAHAYLERSRAWTESGLTVFDIEAERFLYFAGAISREEFAHFRDDWLLAAQHRRIGWQDMDLYQWYEAFVQPVFDRDDALLAISRRPPGLVPDREIMNPEAMFRVGRMYLLAGQAPEALPFLKMSVDACFYRFPIPRMWARLEYARALVQTGEPAEAYKQLQTVTQRWGRDTRSATGTEARELVARLSLANTRKETVK</sequence>
<evidence type="ECO:0000313" key="10">
    <source>
        <dbReference type="EMBL" id="WXB10635.1"/>
    </source>
</evidence>
<keyword evidence="11" id="KW-1185">Reference proteome</keyword>
<dbReference type="SUPFAM" id="SSF48452">
    <property type="entry name" value="TPR-like"/>
    <property type="match status" value="1"/>
</dbReference>
<keyword evidence="3" id="KW-0808">Transferase</keyword>
<comment type="similarity">
    <text evidence="1">Belongs to the protein kinase superfamily. NEK Ser/Thr protein kinase family. NIMA subfamily.</text>
</comment>
<dbReference type="RefSeq" id="WP_394840310.1">
    <property type="nucleotide sequence ID" value="NZ_CP089929.1"/>
</dbReference>
<dbReference type="SMART" id="SM00220">
    <property type="entry name" value="S_TKc"/>
    <property type="match status" value="1"/>
</dbReference>
<evidence type="ECO:0000256" key="2">
    <source>
        <dbReference type="ARBA" id="ARBA00012513"/>
    </source>
</evidence>
<keyword evidence="4 7" id="KW-0547">Nucleotide-binding</keyword>
<keyword evidence="8" id="KW-1133">Transmembrane helix</keyword>
<evidence type="ECO:0000256" key="1">
    <source>
        <dbReference type="ARBA" id="ARBA00010886"/>
    </source>
</evidence>
<dbReference type="InterPro" id="IPR050660">
    <property type="entry name" value="NEK_Ser/Thr_kinase"/>
</dbReference>
<dbReference type="PROSITE" id="PS50011">
    <property type="entry name" value="PROTEIN_KINASE_DOM"/>
    <property type="match status" value="1"/>
</dbReference>
<proteinExistence type="inferred from homology"/>
<dbReference type="Pfam" id="PF00069">
    <property type="entry name" value="Pkinase"/>
    <property type="match status" value="1"/>
</dbReference>
<dbReference type="CDD" id="cd14014">
    <property type="entry name" value="STKc_PknB_like"/>
    <property type="match status" value="1"/>
</dbReference>
<dbReference type="Gene3D" id="1.10.510.10">
    <property type="entry name" value="Transferase(Phosphotransferase) domain 1"/>
    <property type="match status" value="1"/>
</dbReference>
<gene>
    <name evidence="10" type="ORF">LVJ94_25835</name>
</gene>
<dbReference type="Proteomes" id="UP001374803">
    <property type="component" value="Chromosome"/>
</dbReference>
<dbReference type="PROSITE" id="PS00107">
    <property type="entry name" value="PROTEIN_KINASE_ATP"/>
    <property type="match status" value="1"/>
</dbReference>
<dbReference type="EC" id="2.7.11.1" evidence="2"/>
<dbReference type="InterPro" id="IPR017441">
    <property type="entry name" value="Protein_kinase_ATP_BS"/>
</dbReference>
<dbReference type="SUPFAM" id="SSF56112">
    <property type="entry name" value="Protein kinase-like (PK-like)"/>
    <property type="match status" value="1"/>
</dbReference>
<evidence type="ECO:0000256" key="4">
    <source>
        <dbReference type="ARBA" id="ARBA00022741"/>
    </source>
</evidence>
<feature type="binding site" evidence="7">
    <location>
        <position position="174"/>
    </location>
    <ligand>
        <name>ATP</name>
        <dbReference type="ChEBI" id="CHEBI:30616"/>
    </ligand>
</feature>
<evidence type="ECO:0000256" key="8">
    <source>
        <dbReference type="SAM" id="Phobius"/>
    </source>
</evidence>
<protein>
    <recommendedName>
        <fullName evidence="2">non-specific serine/threonine protein kinase</fullName>
        <ecNumber evidence="2">2.7.11.1</ecNumber>
    </recommendedName>
</protein>
<keyword evidence="8" id="KW-0812">Transmembrane</keyword>
<dbReference type="InterPro" id="IPR011009">
    <property type="entry name" value="Kinase-like_dom_sf"/>
</dbReference>
<dbReference type="PANTHER" id="PTHR43671">
    <property type="entry name" value="SERINE/THREONINE-PROTEIN KINASE NEK"/>
    <property type="match status" value="1"/>
</dbReference>
<evidence type="ECO:0000313" key="11">
    <source>
        <dbReference type="Proteomes" id="UP001374803"/>
    </source>
</evidence>
<feature type="domain" description="Protein kinase" evidence="9">
    <location>
        <begin position="145"/>
        <end position="393"/>
    </location>
</feature>
<dbReference type="Gene3D" id="3.30.200.20">
    <property type="entry name" value="Phosphorylase Kinase, domain 1"/>
    <property type="match status" value="1"/>
</dbReference>
<feature type="transmembrane region" description="Helical" evidence="8">
    <location>
        <begin position="403"/>
        <end position="424"/>
    </location>
</feature>
<evidence type="ECO:0000256" key="7">
    <source>
        <dbReference type="PROSITE-ProRule" id="PRU10141"/>
    </source>
</evidence>
<dbReference type="EMBL" id="CP089983">
    <property type="protein sequence ID" value="WXB10635.1"/>
    <property type="molecule type" value="Genomic_DNA"/>
</dbReference>